<dbReference type="Proteomes" id="UP001487740">
    <property type="component" value="Unassembled WGS sequence"/>
</dbReference>
<keyword evidence="2" id="KW-0472">Membrane</keyword>
<evidence type="ECO:0000256" key="1">
    <source>
        <dbReference type="SAM" id="MobiDB-lite"/>
    </source>
</evidence>
<keyword evidence="2" id="KW-0812">Transmembrane</keyword>
<keyword evidence="2" id="KW-1133">Transmembrane helix</keyword>
<organism evidence="3 4">
    <name type="scientific">Scylla paramamosain</name>
    <name type="common">Mud crab</name>
    <dbReference type="NCBI Taxonomy" id="85552"/>
    <lineage>
        <taxon>Eukaryota</taxon>
        <taxon>Metazoa</taxon>
        <taxon>Ecdysozoa</taxon>
        <taxon>Arthropoda</taxon>
        <taxon>Crustacea</taxon>
        <taxon>Multicrustacea</taxon>
        <taxon>Malacostraca</taxon>
        <taxon>Eumalacostraca</taxon>
        <taxon>Eucarida</taxon>
        <taxon>Decapoda</taxon>
        <taxon>Pleocyemata</taxon>
        <taxon>Brachyura</taxon>
        <taxon>Eubrachyura</taxon>
        <taxon>Portunoidea</taxon>
        <taxon>Portunidae</taxon>
        <taxon>Portuninae</taxon>
        <taxon>Scylla</taxon>
    </lineage>
</organism>
<feature type="region of interest" description="Disordered" evidence="1">
    <location>
        <begin position="225"/>
        <end position="250"/>
    </location>
</feature>
<accession>A0AAW0U246</accession>
<dbReference type="EMBL" id="JARAKH010000020">
    <property type="protein sequence ID" value="KAK8393811.1"/>
    <property type="molecule type" value="Genomic_DNA"/>
</dbReference>
<protein>
    <submittedName>
        <fullName evidence="3">Uncharacterized protein</fullName>
    </submittedName>
</protein>
<feature type="compositionally biased region" description="Basic and acidic residues" evidence="1">
    <location>
        <begin position="236"/>
        <end position="250"/>
    </location>
</feature>
<feature type="transmembrane region" description="Helical" evidence="2">
    <location>
        <begin position="164"/>
        <end position="185"/>
    </location>
</feature>
<comment type="caution">
    <text evidence="3">The sequence shown here is derived from an EMBL/GenBank/DDBJ whole genome shotgun (WGS) entry which is preliminary data.</text>
</comment>
<reference evidence="3 4" key="1">
    <citation type="submission" date="2023-03" db="EMBL/GenBank/DDBJ databases">
        <title>High-quality genome of Scylla paramamosain provides insights in environmental adaptation.</title>
        <authorList>
            <person name="Zhang L."/>
        </authorList>
    </citation>
    <scope>NUCLEOTIDE SEQUENCE [LARGE SCALE GENOMIC DNA]</scope>
    <source>
        <strain evidence="3">LZ_2023a</strain>
        <tissue evidence="3">Muscle</tissue>
    </source>
</reference>
<name>A0AAW0U246_SCYPA</name>
<gene>
    <name evidence="3" type="ORF">O3P69_006848</name>
</gene>
<dbReference type="AlphaFoldDB" id="A0AAW0U246"/>
<evidence type="ECO:0000256" key="2">
    <source>
        <dbReference type="SAM" id="Phobius"/>
    </source>
</evidence>
<proteinExistence type="predicted"/>
<evidence type="ECO:0000313" key="3">
    <source>
        <dbReference type="EMBL" id="KAK8393811.1"/>
    </source>
</evidence>
<evidence type="ECO:0000313" key="4">
    <source>
        <dbReference type="Proteomes" id="UP001487740"/>
    </source>
</evidence>
<keyword evidence="4" id="KW-1185">Reference proteome</keyword>
<sequence length="354" mass="38965">MGKSVTGVEWPTRGYAIARPCDIKFYHNTHLVVMIPPGSVTVACYSLTASASLLLRLVPATTATVTVSPDLLIEMSPLGIPAACGVWLRVAAASTRPYAVQPHTGRLTIPVAWEDTFRPAPVVLRKRREVDSLARYRLTPLSCREAEDLPLSLSAQKALTSVSLLLPLFLLLPLLFMPLLLRLTFPHVKTQRRGGRACFFQGSFTGTCLSLPDPLCFLHKHTRASAGNNTRRPRGQRSDDSSPATRERPELSEKMIKLWGRTLVHHTACDATVGEDHLLRGCRDLLCGVEACFYEERFLVSPFSSSHEHQKLSTAINLQDRNQHLISSSCSSCRSIASSTRANSLKGLDVGTRL</sequence>